<dbReference type="OrthoDB" id="5198at10239"/>
<protein>
    <submittedName>
        <fullName evidence="2">Minor tail protein</fullName>
    </submittedName>
</protein>
<accession>A0A1B3B1Q8</accession>
<feature type="region of interest" description="Disordered" evidence="1">
    <location>
        <begin position="1"/>
        <end position="39"/>
    </location>
</feature>
<evidence type="ECO:0000313" key="3">
    <source>
        <dbReference type="Proteomes" id="UP000201729"/>
    </source>
</evidence>
<name>A0A1B3B1Q8_9CAUD</name>
<dbReference type="GeneID" id="29065007"/>
<sequence>MTSPNLGPGDVPDHDDAANSGHLSDLQGQNPSAALQGQVSGLTGPQGLIGNLIMGALGGIVDDVQGFQQPGKRKKSLQSAAAFAQDEAGGASPSAPRPVRDIISIITGVSNGDTGHLSSWMSNLGRLFRGEPLGTDPGGWFSGVLDFGGMNTRLGEVEEAIADLDDIAPATPVTPQYAADINDMPTCSRDDLTEYYLSGSSSNGYTLGFRAAKYTPSKVTFNSVAPVDYTPIIVDRQGRPRKLRWRVGNDTSVFGIDAYYMALCVYNPATLAVEKVWDSGNIKDGVANTSSLQEVGVDMNINQFVTPGQILFAAHQQIAPGLAQSARSFACKPQPGGAARPGQLLDAWYFRTPGNHGSIPSSVAFSSLERRNDCIPWAAVSVDTTVTEAP</sequence>
<dbReference type="KEGG" id="vg:29065007"/>
<proteinExistence type="predicted"/>
<reference evidence="2 3" key="1">
    <citation type="submission" date="2016-07" db="EMBL/GenBank/DDBJ databases">
        <authorList>
            <person name="Montgomery M.T."/>
            <person name="Pope W.H."/>
            <person name="Russell D.A."/>
            <person name="Garlena R.A."/>
            <person name="Jacobs-Sera D."/>
            <person name="Hendrix R.W."/>
            <person name="Hatfull G.F."/>
        </authorList>
    </citation>
    <scope>NUCLEOTIDE SEQUENCE [LARGE SCALE GENOMIC DNA]</scope>
</reference>
<gene>
    <name evidence="2" type="primary">35</name>
    <name evidence="2" type="ORF">SEA_TWISTER6_35</name>
</gene>
<keyword evidence="3" id="KW-1185">Reference proteome</keyword>
<dbReference type="EMBL" id="KX557286">
    <property type="protein sequence ID" value="AOE44944.1"/>
    <property type="molecule type" value="Genomic_DNA"/>
</dbReference>
<organism evidence="2 3">
    <name type="scientific">Gordonia phage Twister6</name>
    <dbReference type="NCBI Taxonomy" id="1887655"/>
    <lineage>
        <taxon>Viruses</taxon>
        <taxon>Duplodnaviria</taxon>
        <taxon>Heunggongvirae</taxon>
        <taxon>Uroviricota</taxon>
        <taxon>Caudoviricetes</taxon>
        <taxon>Stackebrandtviridae</taxon>
        <taxon>Frickvirinae</taxon>
        <taxon>Wizardvirus</taxon>
        <taxon>Wizardvirus twister6</taxon>
    </lineage>
</organism>
<dbReference type="RefSeq" id="YP_009284806.1">
    <property type="nucleotide sequence ID" value="NC_031052.1"/>
</dbReference>
<feature type="compositionally biased region" description="Polar residues" evidence="1">
    <location>
        <begin position="26"/>
        <end position="39"/>
    </location>
</feature>
<evidence type="ECO:0000256" key="1">
    <source>
        <dbReference type="SAM" id="MobiDB-lite"/>
    </source>
</evidence>
<dbReference type="Proteomes" id="UP000201729">
    <property type="component" value="Segment"/>
</dbReference>
<evidence type="ECO:0000313" key="2">
    <source>
        <dbReference type="EMBL" id="AOE44944.1"/>
    </source>
</evidence>